<keyword evidence="3" id="KW-1185">Reference proteome</keyword>
<comment type="caution">
    <text evidence="1">The sequence shown here is derived from an EMBL/GenBank/DDBJ whole genome shotgun (WGS) entry which is preliminary data.</text>
</comment>
<accession>A0ABD5ZKE6</accession>
<reference evidence="1" key="3">
    <citation type="submission" date="2024-09" db="EMBL/GenBank/DDBJ databases">
        <authorList>
            <person name="Sun Q."/>
        </authorList>
    </citation>
    <scope>NUCLEOTIDE SEQUENCE</scope>
    <source>
        <strain evidence="1">CCM 7403</strain>
    </source>
</reference>
<dbReference type="Proteomes" id="UP001596398">
    <property type="component" value="Unassembled WGS sequence"/>
</dbReference>
<evidence type="ECO:0000313" key="3">
    <source>
        <dbReference type="Proteomes" id="UP001596398"/>
    </source>
</evidence>
<dbReference type="SUPFAM" id="SSF54909">
    <property type="entry name" value="Dimeric alpha+beta barrel"/>
    <property type="match status" value="1"/>
</dbReference>
<evidence type="ECO:0000313" key="2">
    <source>
        <dbReference type="EMBL" id="MFC7236520.1"/>
    </source>
</evidence>
<organism evidence="1 3">
    <name type="scientific">Halosegnis marinus</name>
    <dbReference type="NCBI Taxonomy" id="3034023"/>
    <lineage>
        <taxon>Archaea</taxon>
        <taxon>Methanobacteriati</taxon>
        <taxon>Methanobacteriota</taxon>
        <taxon>Stenosarchaea group</taxon>
        <taxon>Halobacteria</taxon>
        <taxon>Halobacteriales</taxon>
        <taxon>Natronomonadaceae</taxon>
        <taxon>Halosegnis</taxon>
    </lineage>
</organism>
<gene>
    <name evidence="1" type="ORF">ACFQJ4_00090</name>
    <name evidence="2" type="ORF">ACFQJ4_14500</name>
</gene>
<dbReference type="GeneID" id="79268246"/>
<evidence type="ECO:0008006" key="4">
    <source>
        <dbReference type="Google" id="ProtNLM"/>
    </source>
</evidence>
<dbReference type="InterPro" id="IPR011008">
    <property type="entry name" value="Dimeric_a/b-barrel"/>
</dbReference>
<name>A0ABD5ZKE6_9EURY</name>
<dbReference type="RefSeq" id="WP_276234679.1">
    <property type="nucleotide sequence ID" value="NZ_CP119802.1"/>
</dbReference>
<proteinExistence type="predicted"/>
<dbReference type="AlphaFoldDB" id="A0ABD5ZKE6"/>
<reference evidence="1" key="1">
    <citation type="journal article" date="2014" name="Int. J. Syst. Evol. Microbiol.">
        <title>Complete genome sequence of Corynebacterium casei LMG S-19264T (=DSM 44701T), isolated from a smear-ripened cheese.</title>
        <authorList>
            <consortium name="US DOE Joint Genome Institute (JGI-PGF)"/>
            <person name="Walter F."/>
            <person name="Albersmeier A."/>
            <person name="Kalinowski J."/>
            <person name="Ruckert C."/>
        </authorList>
    </citation>
    <scope>NUCLEOTIDE SEQUENCE [LARGE SCALE GENOMIC DNA]</scope>
    <source>
        <strain evidence="1">CCM 7403</strain>
    </source>
</reference>
<sequence>MASRRRLLSRVAAAVGISSLAGCTGSEPSLDLPPNPRADSLPALQHDWVGGMRTDEHGNPLLPRFHRVLMLDATAPIDDALRERVERACRALEAAYDWSSADLLHTWAWGTGYFEKQGSLGRAPIRRPRVLSRTDDPDLRSFDAALVLASDTESHLTATEAALFGDRDTLGGAPVEAPLGDLFDRRRRVTGFMGEGLPAAHADAEGIPEGAPLDGAPGFMGFRSGRVRTQASLDRVTKSGGRWDGGTTMHLSHLTFSLDGWYAMDMPDRVARMFSPDVTPEEAETYDTDVPFADAVREHARDYGVVGHTEKMARARENGEPILLRRDFNTVDGGRAGLHFLSYQRSLADFETARDAMNGWWLRDDHPSITDRQNNGLLNFVTVRSRANFYVPPRARRATP</sequence>
<evidence type="ECO:0000313" key="1">
    <source>
        <dbReference type="EMBL" id="MFC7233711.1"/>
    </source>
</evidence>
<dbReference type="Pfam" id="PF24152">
    <property type="entry name" value="DUF7405"/>
    <property type="match status" value="1"/>
</dbReference>
<dbReference type="EMBL" id="JBHTAP010000001">
    <property type="protein sequence ID" value="MFC7233711.1"/>
    <property type="molecule type" value="Genomic_DNA"/>
</dbReference>
<protein>
    <recommendedName>
        <fullName evidence="4">Tat pathway signal protein</fullName>
    </recommendedName>
</protein>
<reference evidence="3" key="2">
    <citation type="journal article" date="2019" name="Int. J. Syst. Evol. Microbiol.">
        <title>The Global Catalogue of Microorganisms (GCM) 10K type strain sequencing project: providing services to taxonomists for standard genome sequencing and annotation.</title>
        <authorList>
            <consortium name="The Broad Institute Genomics Platform"/>
            <consortium name="The Broad Institute Genome Sequencing Center for Infectious Disease"/>
            <person name="Wu L."/>
            <person name="Ma J."/>
        </authorList>
    </citation>
    <scope>NUCLEOTIDE SEQUENCE [LARGE SCALE GENOMIC DNA]</scope>
    <source>
        <strain evidence="3">DT85</strain>
    </source>
</reference>
<dbReference type="EMBL" id="JBHTAP010000001">
    <property type="protein sequence ID" value="MFC7236520.1"/>
    <property type="molecule type" value="Genomic_DNA"/>
</dbReference>
<dbReference type="PROSITE" id="PS51257">
    <property type="entry name" value="PROKAR_LIPOPROTEIN"/>
    <property type="match status" value="1"/>
</dbReference>
<dbReference type="InterPro" id="IPR055828">
    <property type="entry name" value="DUF7405"/>
</dbReference>